<evidence type="ECO:0000259" key="2">
    <source>
        <dbReference type="Pfam" id="PF22708"/>
    </source>
</evidence>
<dbReference type="SUPFAM" id="SSF48452">
    <property type="entry name" value="TPR-like"/>
    <property type="match status" value="1"/>
</dbReference>
<feature type="domain" description="TOTE conflict systems S1/CSD-like" evidence="2">
    <location>
        <begin position="499"/>
        <end position="559"/>
    </location>
</feature>
<name>A0A2V0SAS3_HAEIF</name>
<evidence type="ECO:0000259" key="1">
    <source>
        <dbReference type="Pfam" id="PF22707"/>
    </source>
</evidence>
<protein>
    <recommendedName>
        <fullName evidence="5">Tetratricopeptide repeat protein</fullName>
    </recommendedName>
</protein>
<dbReference type="Pfam" id="PF22708">
    <property type="entry name" value="S1CSD-TOTE-1"/>
    <property type="match status" value="1"/>
</dbReference>
<evidence type="ECO:0008006" key="5">
    <source>
        <dbReference type="Google" id="ProtNLM"/>
    </source>
</evidence>
<accession>A0A2V0SAS3</accession>
<dbReference type="EMBL" id="UASK01000005">
    <property type="protein sequence ID" value="SPX41460.1"/>
    <property type="molecule type" value="Genomic_DNA"/>
</dbReference>
<reference evidence="3 4" key="1">
    <citation type="submission" date="2018-06" db="EMBL/GenBank/DDBJ databases">
        <authorList>
            <consortium name="Pathogen Informatics"/>
            <person name="Doyle S."/>
        </authorList>
    </citation>
    <scope>NUCLEOTIDE SEQUENCE [LARGE SCALE GENOMIC DNA]</scope>
    <source>
        <strain evidence="3 4">NCTC11872</strain>
    </source>
</reference>
<dbReference type="RefSeq" id="WP_020910230.1">
    <property type="nucleotide sequence ID" value="NZ_AP018781.1"/>
</dbReference>
<sequence>MAYLIEYKVKQELTSKEVFSERKVNLENAYKMAIELVRQDPNNEWNQKALAWCLIDLIKKTQDKLYIEQLNNIPEDAYDEVLISSRNKVMRLLNPLNNEINKAKELSQSGHHRESANVYFNLLKQQPENTDLQISFAWELYRLSQEVIKRAPINIAFLKRYFYEYFRLSVEKPIILHRCFLQIAIKLIENEQLDKSNNIDFIDFCYKWNLNNFEYEDYCPRRYKSSEGEEKALPPLALTTFRLVLKQSIEKDNKDALIRFLPIIENKVTEINSDIIWLKWDLVKSYLFLDDTNKALSMVMPILKEKPNEYWIWDCLGDIYYSKDTETSISCYCKALLNQKNISFTAKIKMKLVYYFIYIEDFERAKTELQEIIDYKETNSQRISEEIKSLTSESWFSKIIKLKDNHKFYEEKALLAEQFLYQDLPWIDGVLGDTYEHNDKISRKIFISTSTIPVEISIPENKIRLSDKYSGKAIALKGEWNKDKKFQLYSIKESSVQKDIFPPYLATIDHINDEKGIVHFLIDEKIDTVLALKELAFSVKLYDVFYLKISQHTTKEGKTRYKIKELYPSEDGISPIHLIKSFEDIFTVSNDNGFGEKTDIFIPSHLVKQFDLGTNDIVKGRAVKNYNKMKNTWGWRAFEILNVVKGKREIYNFDDGYDEY</sequence>
<evidence type="ECO:0000313" key="3">
    <source>
        <dbReference type="EMBL" id="SPX41460.1"/>
    </source>
</evidence>
<dbReference type="InterPro" id="IPR054427">
    <property type="entry name" value="S1CSD-TOTE-2"/>
</dbReference>
<dbReference type="Proteomes" id="UP000249936">
    <property type="component" value="Unassembled WGS sequence"/>
</dbReference>
<dbReference type="Pfam" id="PF22860">
    <property type="entry name" value="DUF7017"/>
    <property type="match status" value="1"/>
</dbReference>
<organism evidence="3 4">
    <name type="scientific">Haemophilus influenzae</name>
    <dbReference type="NCBI Taxonomy" id="727"/>
    <lineage>
        <taxon>Bacteria</taxon>
        <taxon>Pseudomonadati</taxon>
        <taxon>Pseudomonadota</taxon>
        <taxon>Gammaproteobacteria</taxon>
        <taxon>Pasteurellales</taxon>
        <taxon>Pasteurellaceae</taxon>
        <taxon>Haemophilus</taxon>
    </lineage>
</organism>
<proteinExistence type="predicted"/>
<dbReference type="AlphaFoldDB" id="A0A2V0SAS3"/>
<dbReference type="InterPro" id="IPR054283">
    <property type="entry name" value="DUF7017"/>
</dbReference>
<evidence type="ECO:0000313" key="4">
    <source>
        <dbReference type="Proteomes" id="UP000249936"/>
    </source>
</evidence>
<feature type="domain" description="TOTE conflict systems S1/CSD-like" evidence="1">
    <location>
        <begin position="580"/>
        <end position="640"/>
    </location>
</feature>
<dbReference type="Gene3D" id="1.25.40.10">
    <property type="entry name" value="Tetratricopeptide repeat domain"/>
    <property type="match status" value="1"/>
</dbReference>
<gene>
    <name evidence="3" type="ORF">NCTC11872_01069</name>
</gene>
<dbReference type="InterPro" id="IPR011990">
    <property type="entry name" value="TPR-like_helical_dom_sf"/>
</dbReference>
<dbReference type="Pfam" id="PF22707">
    <property type="entry name" value="S1CSD-TOTE-2"/>
    <property type="match status" value="1"/>
</dbReference>
<dbReference type="InterPro" id="IPR054426">
    <property type="entry name" value="S1CSD-TOTE-1"/>
</dbReference>